<evidence type="ECO:0000313" key="3">
    <source>
        <dbReference type="EMBL" id="KAK2970463.1"/>
    </source>
</evidence>
<dbReference type="PANTHER" id="PTHR42886">
    <property type="entry name" value="RE40534P-RELATED"/>
    <property type="match status" value="1"/>
</dbReference>
<protein>
    <recommendedName>
        <fullName evidence="5">Serine aminopeptidase S33 domain-containing protein</fullName>
    </recommendedName>
</protein>
<dbReference type="Pfam" id="PF24626">
    <property type="entry name" value="SH3_Tf2-1"/>
    <property type="match status" value="1"/>
</dbReference>
<dbReference type="AlphaFoldDB" id="A0AA88QP94"/>
<reference evidence="3" key="1">
    <citation type="submission" date="2022-12" db="EMBL/GenBank/DDBJ databases">
        <title>Draft genome assemblies for two species of Escallonia (Escalloniales).</title>
        <authorList>
            <person name="Chanderbali A."/>
            <person name="Dervinis C."/>
            <person name="Anghel I."/>
            <person name="Soltis D."/>
            <person name="Soltis P."/>
            <person name="Zapata F."/>
        </authorList>
    </citation>
    <scope>NUCLEOTIDE SEQUENCE</scope>
    <source>
        <strain evidence="3">UCBG92.1500</strain>
        <tissue evidence="3">Leaf</tissue>
    </source>
</reference>
<dbReference type="InterPro" id="IPR022742">
    <property type="entry name" value="Hydrolase_4"/>
</dbReference>
<organism evidence="3 4">
    <name type="scientific">Escallonia rubra</name>
    <dbReference type="NCBI Taxonomy" id="112253"/>
    <lineage>
        <taxon>Eukaryota</taxon>
        <taxon>Viridiplantae</taxon>
        <taxon>Streptophyta</taxon>
        <taxon>Embryophyta</taxon>
        <taxon>Tracheophyta</taxon>
        <taxon>Spermatophyta</taxon>
        <taxon>Magnoliopsida</taxon>
        <taxon>eudicotyledons</taxon>
        <taxon>Gunneridae</taxon>
        <taxon>Pentapetalae</taxon>
        <taxon>asterids</taxon>
        <taxon>campanulids</taxon>
        <taxon>Escalloniales</taxon>
        <taxon>Escalloniaceae</taxon>
        <taxon>Escallonia</taxon>
    </lineage>
</organism>
<gene>
    <name evidence="3" type="ORF">RJ640_003672</name>
</gene>
<accession>A0AA88QP94</accession>
<sequence length="449" mass="51342">MRSEATNQSPFEIAIGQQPLTPLALAGDYKGRSPLAAQVARSWNEQADVARSYLDKAGRKMKKWADKRRRPKEYNLGDMVMLKLLPQQFKSFRKVHKGLIRRYEGPFPIVAKVGKVSYRLELPPKLKIHPVFHVSLLKPHYDDKEDPSRGESHRAPTAVVRSYDKEAEYVLSDKIERRRVSQQRRIDIRNKHGEKLAGILHETGSTEIVIICHGYRSSKDRIPMVNLAAAFENEGISAFRFDFACNGDSEGSFQYGNYRREADDLHAVVHYFFAEKLSVAAIVGHSKGGNVVLLYASRYNDVHTVVNVSGRFDLRRGIEGRLGKDFIGRIKQNGSIDVRNRRGKIEYRVTEESLMDRLTTDMRAACQSIQQNCRVLTIHGSMDEMVPIEDAMEFAKYIHNHRLIVIQRADHEYTFHLDELASFVVDFVNKGSEHSLLSGRADEILRSRF</sequence>
<dbReference type="Gene3D" id="3.40.50.1820">
    <property type="entry name" value="alpha/beta hydrolase"/>
    <property type="match status" value="1"/>
</dbReference>
<dbReference type="Proteomes" id="UP001187471">
    <property type="component" value="Unassembled WGS sequence"/>
</dbReference>
<evidence type="ECO:0000259" key="1">
    <source>
        <dbReference type="Pfam" id="PF12146"/>
    </source>
</evidence>
<feature type="domain" description="Tf2-1-like SH3-like" evidence="2">
    <location>
        <begin position="77"/>
        <end position="140"/>
    </location>
</feature>
<dbReference type="SUPFAM" id="SSF53474">
    <property type="entry name" value="alpha/beta-Hydrolases"/>
    <property type="match status" value="1"/>
</dbReference>
<name>A0AA88QP94_9ASTE</name>
<dbReference type="InterPro" id="IPR029058">
    <property type="entry name" value="AB_hydrolase_fold"/>
</dbReference>
<evidence type="ECO:0000259" key="2">
    <source>
        <dbReference type="Pfam" id="PF24626"/>
    </source>
</evidence>
<dbReference type="Pfam" id="PF12146">
    <property type="entry name" value="Hydrolase_4"/>
    <property type="match status" value="1"/>
</dbReference>
<comment type="caution">
    <text evidence="3">The sequence shown here is derived from an EMBL/GenBank/DDBJ whole genome shotgun (WGS) entry which is preliminary data.</text>
</comment>
<proteinExistence type="predicted"/>
<keyword evidence="4" id="KW-1185">Reference proteome</keyword>
<evidence type="ECO:0008006" key="5">
    <source>
        <dbReference type="Google" id="ProtNLM"/>
    </source>
</evidence>
<dbReference type="InterPro" id="IPR056924">
    <property type="entry name" value="SH3_Tf2-1"/>
</dbReference>
<feature type="domain" description="Serine aminopeptidase S33" evidence="1">
    <location>
        <begin position="207"/>
        <end position="318"/>
    </location>
</feature>
<dbReference type="PANTHER" id="PTHR42886:SF38">
    <property type="entry name" value="ALPHA_BETA-HYDROLASES SUPERFAMILY PROTEIN"/>
    <property type="match status" value="1"/>
</dbReference>
<evidence type="ECO:0000313" key="4">
    <source>
        <dbReference type="Proteomes" id="UP001187471"/>
    </source>
</evidence>
<dbReference type="EMBL" id="JAVXUO010002711">
    <property type="protein sequence ID" value="KAK2970463.1"/>
    <property type="molecule type" value="Genomic_DNA"/>
</dbReference>